<sequence length="127" mass="14393">MQAILLALSLIFAVANLQVFDAAKEKVVQTIPVTPDVRQEAEAWLGSVESLYPQFNIDIKQGLVLKVPFDPPYNMKSRFYTGPVSEVNLILPPDRRPTLLVITKENKPLVFLFTRDVKPFLKRKGIQ</sequence>
<proteinExistence type="predicted"/>
<reference evidence="2 3" key="1">
    <citation type="submission" date="2022-11" db="EMBL/GenBank/DDBJ databases">
        <title>Study of microbial diversity in lake waters.</title>
        <authorList>
            <person name="Zhang J."/>
        </authorList>
    </citation>
    <scope>NUCLEOTIDE SEQUENCE [LARGE SCALE GENOMIC DNA]</scope>
    <source>
        <strain evidence="2 3">DT12</strain>
    </source>
</reference>
<name>A0ABT3X283_9BACL</name>
<comment type="caution">
    <text evidence="2">The sequence shown here is derived from an EMBL/GenBank/DDBJ whole genome shotgun (WGS) entry which is preliminary data.</text>
</comment>
<dbReference type="RefSeq" id="WP_267150911.1">
    <property type="nucleotide sequence ID" value="NZ_JAPMLT010000002.1"/>
</dbReference>
<accession>A0ABT3X283</accession>
<gene>
    <name evidence="2" type="ORF">OS242_06860</name>
</gene>
<evidence type="ECO:0000256" key="1">
    <source>
        <dbReference type="SAM" id="SignalP"/>
    </source>
</evidence>
<evidence type="ECO:0000313" key="2">
    <source>
        <dbReference type="EMBL" id="MCX7569680.1"/>
    </source>
</evidence>
<protein>
    <recommendedName>
        <fullName evidence="4">DUF3887 domain-containing protein</fullName>
    </recommendedName>
</protein>
<evidence type="ECO:0000313" key="3">
    <source>
        <dbReference type="Proteomes" id="UP001208017"/>
    </source>
</evidence>
<dbReference type="Proteomes" id="UP001208017">
    <property type="component" value="Unassembled WGS sequence"/>
</dbReference>
<feature type="signal peptide" evidence="1">
    <location>
        <begin position="1"/>
        <end position="17"/>
    </location>
</feature>
<dbReference type="EMBL" id="JAPMLT010000002">
    <property type="protein sequence ID" value="MCX7569680.1"/>
    <property type="molecule type" value="Genomic_DNA"/>
</dbReference>
<keyword evidence="1" id="KW-0732">Signal</keyword>
<evidence type="ECO:0008006" key="4">
    <source>
        <dbReference type="Google" id="ProtNLM"/>
    </source>
</evidence>
<organism evidence="2 3">
    <name type="scientific">Tumebacillus lacus</name>
    <dbReference type="NCBI Taxonomy" id="2995335"/>
    <lineage>
        <taxon>Bacteria</taxon>
        <taxon>Bacillati</taxon>
        <taxon>Bacillota</taxon>
        <taxon>Bacilli</taxon>
        <taxon>Bacillales</taxon>
        <taxon>Alicyclobacillaceae</taxon>
        <taxon>Tumebacillus</taxon>
    </lineage>
</organism>
<feature type="chain" id="PRO_5045525303" description="DUF3887 domain-containing protein" evidence="1">
    <location>
        <begin position="18"/>
        <end position="127"/>
    </location>
</feature>
<keyword evidence="3" id="KW-1185">Reference proteome</keyword>